<keyword evidence="1" id="KW-0732">Signal</keyword>
<evidence type="ECO:0000313" key="3">
    <source>
        <dbReference type="Proteomes" id="UP000295293"/>
    </source>
</evidence>
<gene>
    <name evidence="2" type="ORF">DFR29_10165</name>
</gene>
<organism evidence="2 3">
    <name type="scientific">Tahibacter aquaticus</name>
    <dbReference type="NCBI Taxonomy" id="520092"/>
    <lineage>
        <taxon>Bacteria</taxon>
        <taxon>Pseudomonadati</taxon>
        <taxon>Pseudomonadota</taxon>
        <taxon>Gammaproteobacteria</taxon>
        <taxon>Lysobacterales</taxon>
        <taxon>Rhodanobacteraceae</taxon>
        <taxon>Tahibacter</taxon>
    </lineage>
</organism>
<dbReference type="Proteomes" id="UP000295293">
    <property type="component" value="Unassembled WGS sequence"/>
</dbReference>
<dbReference type="Gene3D" id="2.130.10.10">
    <property type="entry name" value="YVTN repeat-like/Quinoprotein amine dehydrogenase"/>
    <property type="match status" value="2"/>
</dbReference>
<evidence type="ECO:0008006" key="4">
    <source>
        <dbReference type="Google" id="ProtNLM"/>
    </source>
</evidence>
<dbReference type="InterPro" id="IPR015943">
    <property type="entry name" value="WD40/YVTN_repeat-like_dom_sf"/>
</dbReference>
<proteinExistence type="predicted"/>
<feature type="chain" id="PRO_5020672228" description="DNA-binding beta-propeller fold protein YncE" evidence="1">
    <location>
        <begin position="27"/>
        <end position="461"/>
    </location>
</feature>
<dbReference type="SUPFAM" id="SSF63829">
    <property type="entry name" value="Calcium-dependent phosphotriesterase"/>
    <property type="match status" value="1"/>
</dbReference>
<comment type="caution">
    <text evidence="2">The sequence shown here is derived from an EMBL/GenBank/DDBJ whole genome shotgun (WGS) entry which is preliminary data.</text>
</comment>
<evidence type="ECO:0000313" key="2">
    <source>
        <dbReference type="EMBL" id="TDR48445.1"/>
    </source>
</evidence>
<keyword evidence="3" id="KW-1185">Reference proteome</keyword>
<protein>
    <recommendedName>
        <fullName evidence="4">DNA-binding beta-propeller fold protein YncE</fullName>
    </recommendedName>
</protein>
<name>A0A4R6Z9B6_9GAMM</name>
<dbReference type="AlphaFoldDB" id="A0A4R6Z9B6"/>
<feature type="signal peptide" evidence="1">
    <location>
        <begin position="1"/>
        <end position="26"/>
    </location>
</feature>
<evidence type="ECO:0000256" key="1">
    <source>
        <dbReference type="SAM" id="SignalP"/>
    </source>
</evidence>
<accession>A0A4R6Z9B6</accession>
<sequence length="461" mass="48893">MSNTGNGLGRWAVLISLFLFLSCAQAQDCKGVRVLVSGYYSNVHVYDACTGQFLRNLDDSGRIQGAQAVKAGPDGKLWVVSEGAGTILRYDLKTLAFSDTFASVGAPFGVTGLAFTNDGDVYLGSYSTSALRRYSIATGASENMPLAGLSLLKGPDNGLIYAPQGELLIPGYDSNNVVGFNLATRSYRQLVAPRADGLRATRGLLLSLDATKLYVTGERSNQILRYNYPSGTLDKVISTSINTPTGIAWFDPTTLLVAGSGSMGSGVLKIDAETGEEKSLFIRVGAGGLSGPTYIAVVLSGLDPDPQPNARVLGSQYWVTALGRLSGTTVDMEAHTAVGGSFGEDFDPSFVTKPRWGSISLNFLSCTEAEMRWTSTGEDSGNFGSGGYRIQRNLSNPQVAACQRTGIAGTPDSSWLQGAWYGGPSRDGEGFVLDTDGNGLVFLTWFTYRPFQQQLPDGGSP</sequence>
<dbReference type="EMBL" id="SNZH01000001">
    <property type="protein sequence ID" value="TDR48445.1"/>
    <property type="molecule type" value="Genomic_DNA"/>
</dbReference>
<reference evidence="2 3" key="1">
    <citation type="submission" date="2019-03" db="EMBL/GenBank/DDBJ databases">
        <title>Genomic Encyclopedia of Type Strains, Phase IV (KMG-IV): sequencing the most valuable type-strain genomes for metagenomic binning, comparative biology and taxonomic classification.</title>
        <authorList>
            <person name="Goeker M."/>
        </authorList>
    </citation>
    <scope>NUCLEOTIDE SEQUENCE [LARGE SCALE GENOMIC DNA]</scope>
    <source>
        <strain evidence="2 3">DSM 21667</strain>
    </source>
</reference>
<dbReference type="RefSeq" id="WP_133816572.1">
    <property type="nucleotide sequence ID" value="NZ_SNZH01000001.1"/>
</dbReference>
<dbReference type="OrthoDB" id="2806980at2"/>